<keyword evidence="3" id="KW-1185">Reference proteome</keyword>
<reference evidence="2 3" key="1">
    <citation type="submission" date="2021-04" db="EMBL/GenBank/DDBJ databases">
        <title>Complete genome sequence of Stygiolobus sp. KN-1.</title>
        <authorList>
            <person name="Nakamura K."/>
            <person name="Sakai H."/>
            <person name="Kurosawa N."/>
        </authorList>
    </citation>
    <scope>NUCLEOTIDE SEQUENCE [LARGE SCALE GENOMIC DNA]</scope>
    <source>
        <strain evidence="2 3">KN-1</strain>
    </source>
</reference>
<organism evidence="2 3">
    <name type="scientific">Stygiolobus caldivivus</name>
    <dbReference type="NCBI Taxonomy" id="2824673"/>
    <lineage>
        <taxon>Archaea</taxon>
        <taxon>Thermoproteota</taxon>
        <taxon>Thermoprotei</taxon>
        <taxon>Sulfolobales</taxon>
        <taxon>Sulfolobaceae</taxon>
        <taxon>Stygiolobus</taxon>
    </lineage>
</organism>
<proteinExistence type="predicted"/>
<dbReference type="Proteomes" id="UP000825123">
    <property type="component" value="Chromosome"/>
</dbReference>
<protein>
    <submittedName>
        <fullName evidence="2">Uncharacterized protein</fullName>
    </submittedName>
</protein>
<name>A0A8D5U999_9CREN</name>
<dbReference type="EMBL" id="AP024597">
    <property type="protein sequence ID" value="BCU71049.1"/>
    <property type="molecule type" value="Genomic_DNA"/>
</dbReference>
<evidence type="ECO:0000256" key="1">
    <source>
        <dbReference type="SAM" id="MobiDB-lite"/>
    </source>
</evidence>
<dbReference type="AlphaFoldDB" id="A0A8D5U999"/>
<accession>A0A8D5U999</accession>
<dbReference type="KEGG" id="csty:KN1_23460"/>
<feature type="compositionally biased region" description="Basic and acidic residues" evidence="1">
    <location>
        <begin position="8"/>
        <end position="22"/>
    </location>
</feature>
<gene>
    <name evidence="2" type="ORF">KN1_23460</name>
</gene>
<feature type="region of interest" description="Disordered" evidence="1">
    <location>
        <begin position="1"/>
        <end position="22"/>
    </location>
</feature>
<evidence type="ECO:0000313" key="2">
    <source>
        <dbReference type="EMBL" id="BCU71049.1"/>
    </source>
</evidence>
<sequence>MPLIGKELPGRERQDNNAPECKADELRDGVWANLKAETTITPLTGVSCPNRYLAKEWSDELHAMVRC</sequence>
<evidence type="ECO:0000313" key="3">
    <source>
        <dbReference type="Proteomes" id="UP000825123"/>
    </source>
</evidence>